<dbReference type="Gene3D" id="3.10.310.40">
    <property type="match status" value="1"/>
</dbReference>
<name>A0ABV9Q2E1_9BACL</name>
<dbReference type="Gene3D" id="6.10.250.550">
    <property type="match status" value="1"/>
</dbReference>
<evidence type="ECO:0000256" key="3">
    <source>
        <dbReference type="ARBA" id="ARBA00022598"/>
    </source>
</evidence>
<accession>A0ABV9Q2E1</accession>
<dbReference type="SUPFAM" id="SSF50447">
    <property type="entry name" value="Translation proteins"/>
    <property type="match status" value="1"/>
</dbReference>
<keyword evidence="12" id="KW-0175">Coiled coil</keyword>
<keyword evidence="11" id="KW-0479">Metal-binding</keyword>
<dbReference type="PANTHER" id="PTHR11777">
    <property type="entry name" value="ALANYL-TRNA SYNTHETASE"/>
    <property type="match status" value="1"/>
</dbReference>
<comment type="domain">
    <text evidence="11">Consists of three domains; the N-terminal catalytic domain, the editing domain and the C-terminal C-Ala domain. The editing domain removes incorrectly charged amino acids, while the C-Ala domain, along with tRNA(Ala), serves as a bridge to cooperatively bring together the editing and aminoacylation centers thus stimulating deacylation of misacylated tRNAs.</text>
</comment>
<dbReference type="EC" id="6.1.1.7" evidence="11"/>
<evidence type="ECO:0000256" key="2">
    <source>
        <dbReference type="ARBA" id="ARBA00022555"/>
    </source>
</evidence>
<evidence type="ECO:0000259" key="13">
    <source>
        <dbReference type="PROSITE" id="PS50860"/>
    </source>
</evidence>
<dbReference type="Gene3D" id="3.30.54.20">
    <property type="match status" value="1"/>
</dbReference>
<keyword evidence="5 11" id="KW-0067">ATP-binding</keyword>
<dbReference type="Gene3D" id="3.30.980.10">
    <property type="entry name" value="Threonyl-trna Synthetase, Chain A, domain 2"/>
    <property type="match status" value="1"/>
</dbReference>
<dbReference type="InterPro" id="IPR003156">
    <property type="entry name" value="DHHA1_dom"/>
</dbReference>
<dbReference type="NCBIfam" id="TIGR00344">
    <property type="entry name" value="alaS"/>
    <property type="match status" value="1"/>
</dbReference>
<feature type="binding site" evidence="11">
    <location>
        <position position="564"/>
    </location>
    <ligand>
        <name>Zn(2+)</name>
        <dbReference type="ChEBI" id="CHEBI:29105"/>
    </ligand>
</feature>
<comment type="subcellular location">
    <subcellularLocation>
        <location evidence="11">Cytoplasm</location>
    </subcellularLocation>
</comment>
<dbReference type="PANTHER" id="PTHR11777:SF9">
    <property type="entry name" value="ALANINE--TRNA LIGASE, CYTOPLASMIC"/>
    <property type="match status" value="1"/>
</dbReference>
<evidence type="ECO:0000256" key="11">
    <source>
        <dbReference type="HAMAP-Rule" id="MF_00036"/>
    </source>
</evidence>
<evidence type="ECO:0000256" key="9">
    <source>
        <dbReference type="ARBA" id="ARBA00024779"/>
    </source>
</evidence>
<dbReference type="RefSeq" id="WP_380024744.1">
    <property type="nucleotide sequence ID" value="NZ_JBHSHC010000033.1"/>
</dbReference>
<dbReference type="InterPro" id="IPR045864">
    <property type="entry name" value="aa-tRNA-synth_II/BPL/LPL"/>
</dbReference>
<dbReference type="CDD" id="cd00673">
    <property type="entry name" value="AlaRS_core"/>
    <property type="match status" value="1"/>
</dbReference>
<reference evidence="15" key="1">
    <citation type="journal article" date="2019" name="Int. J. Syst. Evol. Microbiol.">
        <title>The Global Catalogue of Microorganisms (GCM) 10K type strain sequencing project: providing services to taxonomists for standard genome sequencing and annotation.</title>
        <authorList>
            <consortium name="The Broad Institute Genomics Platform"/>
            <consortium name="The Broad Institute Genome Sequencing Center for Infectious Disease"/>
            <person name="Wu L."/>
            <person name="Ma J."/>
        </authorList>
    </citation>
    <scope>NUCLEOTIDE SEQUENCE [LARGE SCALE GENOMIC DNA]</scope>
    <source>
        <strain evidence="15">WYCCWR 12678</strain>
    </source>
</reference>
<evidence type="ECO:0000256" key="4">
    <source>
        <dbReference type="ARBA" id="ARBA00022741"/>
    </source>
</evidence>
<gene>
    <name evidence="11 14" type="primary">alaS</name>
    <name evidence="14" type="ORF">ACFO8Q_05645</name>
</gene>
<evidence type="ECO:0000256" key="12">
    <source>
        <dbReference type="SAM" id="Coils"/>
    </source>
</evidence>
<evidence type="ECO:0000256" key="7">
    <source>
        <dbReference type="ARBA" id="ARBA00022917"/>
    </source>
</evidence>
<keyword evidence="4 11" id="KW-0547">Nucleotide-binding</keyword>
<feature type="coiled-coil region" evidence="12">
    <location>
        <begin position="415"/>
        <end position="442"/>
    </location>
</feature>
<keyword evidence="7 11" id="KW-0648">Protein biosynthesis</keyword>
<comment type="catalytic activity">
    <reaction evidence="10 11">
        <text>tRNA(Ala) + L-alanine + ATP = L-alanyl-tRNA(Ala) + AMP + diphosphate</text>
        <dbReference type="Rhea" id="RHEA:12540"/>
        <dbReference type="Rhea" id="RHEA-COMP:9657"/>
        <dbReference type="Rhea" id="RHEA-COMP:9923"/>
        <dbReference type="ChEBI" id="CHEBI:30616"/>
        <dbReference type="ChEBI" id="CHEBI:33019"/>
        <dbReference type="ChEBI" id="CHEBI:57972"/>
        <dbReference type="ChEBI" id="CHEBI:78442"/>
        <dbReference type="ChEBI" id="CHEBI:78497"/>
        <dbReference type="ChEBI" id="CHEBI:456215"/>
        <dbReference type="EC" id="6.1.1.7"/>
    </reaction>
</comment>
<keyword evidence="15" id="KW-1185">Reference proteome</keyword>
<dbReference type="PRINTS" id="PR00980">
    <property type="entry name" value="TRNASYNTHALA"/>
</dbReference>
<dbReference type="InterPro" id="IPR002318">
    <property type="entry name" value="Ala-tRNA-lgiase_IIc"/>
</dbReference>
<keyword evidence="6 11" id="KW-0694">RNA-binding</keyword>
<dbReference type="HAMAP" id="MF_00036_B">
    <property type="entry name" value="Ala_tRNA_synth_B"/>
    <property type="match status" value="1"/>
</dbReference>
<dbReference type="InterPro" id="IPR018165">
    <property type="entry name" value="Ala-tRNA-synth_IIc_core"/>
</dbReference>
<dbReference type="EMBL" id="JBHSHC010000033">
    <property type="protein sequence ID" value="MFC4766850.1"/>
    <property type="molecule type" value="Genomic_DNA"/>
</dbReference>
<dbReference type="Proteomes" id="UP001596002">
    <property type="component" value="Unassembled WGS sequence"/>
</dbReference>
<feature type="binding site" evidence="11">
    <location>
        <position position="568"/>
    </location>
    <ligand>
        <name>Zn(2+)</name>
        <dbReference type="ChEBI" id="CHEBI:29105"/>
    </ligand>
</feature>
<keyword evidence="11" id="KW-0862">Zinc</keyword>
<dbReference type="Gene3D" id="3.30.930.10">
    <property type="entry name" value="Bira Bifunctional Protein, Domain 2"/>
    <property type="match status" value="1"/>
</dbReference>
<dbReference type="InterPro" id="IPR023033">
    <property type="entry name" value="Ala_tRNA_ligase_euk/bac"/>
</dbReference>
<sequence length="880" mass="97527">MKSAEIREKFVRFFESKGHDIVPSASLVPYNDPSLLWINAGMAPLKKYFDGSEVPKNPRMTNSQKCIRTNDIENVGKTARHHTFFEMLGNFSIGDYFKREAIHWAWEFLTSKEWIGFDKDHLYVTVHHEDDEAFKIWNEEIGIPAEKIARTESDNFWDIGEGPCGPCSEIFYDRNPERGQPADFHPDLDGGTRFLEVWNLVFSQFNHNPDGTYTELPKKNIDTGAGLERICSLLQNGETNFDTDLFLPIIEETSRLSGKPYHEKEEWDVAFKVIADHVRTVTFSIGDGALPSNEGRGYVIRRLLRRAVRFGKVLGVEKPFLYSLVKVVGDIMGVYYPEVVQKREFIERVIKAEEERFSETLQEGVNLLSEVINRVKAEGKTVIPGEDVFRLYDTYGFPIDLTEDIAFENGLTVDREGFEKSLQEQRERARAARKDVSSMQVQNTVFEELGELVSTFIGYTELASSGKVLAIIKDGAIVKSAQEGDVVDVVLDHTPFYAESGGQVADKGIISVGEKAQLQVLDVQKAPNGYHVHKVQVISGEVDVLDTVEASIDAAKRADIIKNHTGTHLLHKALREVLGEHVAQAGSLVEADRLRFDFSHLSAMTAEEIALVEQKVNEQIWANTPVEIREMPIEEAKKLGAMALFGEKYGDVVRVVQAGDYSIELCGGCHVGRTGEIGIFKIVSESSIGAGIRRIEAVTGRGAYEFMQEQTKLLEEVAGKLKSNVNDIPFRIDVLQSNVKELSKEIESLKGKLASYEVKGLVDKVQQVEDISYIAAELAGLDMDGLRNVAEDLRNRIGSGVIVVGGVNEEKVNFVVAVTKDLVAKGLQAGKIVKDVATIAGGGGGGRPELAQAGARDASKLPEAIAQVPEILKNQLANAK</sequence>
<evidence type="ECO:0000313" key="15">
    <source>
        <dbReference type="Proteomes" id="UP001596002"/>
    </source>
</evidence>
<proteinExistence type="inferred from homology"/>
<feature type="binding site" evidence="11">
    <location>
        <position position="670"/>
    </location>
    <ligand>
        <name>Zn(2+)</name>
        <dbReference type="ChEBI" id="CHEBI:29105"/>
    </ligand>
</feature>
<dbReference type="PROSITE" id="PS50860">
    <property type="entry name" value="AA_TRNA_LIGASE_II_ALA"/>
    <property type="match status" value="1"/>
</dbReference>
<dbReference type="GO" id="GO:0004813">
    <property type="term" value="F:alanine-tRNA ligase activity"/>
    <property type="evidence" value="ECO:0007669"/>
    <property type="project" value="UniProtKB-EC"/>
</dbReference>
<dbReference type="Pfam" id="PF02272">
    <property type="entry name" value="DHHA1"/>
    <property type="match status" value="1"/>
</dbReference>
<comment type="cofactor">
    <cofactor evidence="11">
        <name>Zn(2+)</name>
        <dbReference type="ChEBI" id="CHEBI:29105"/>
    </cofactor>
    <text evidence="11">Binds 1 zinc ion per subunit.</text>
</comment>
<evidence type="ECO:0000256" key="10">
    <source>
        <dbReference type="ARBA" id="ARBA00048300"/>
    </source>
</evidence>
<dbReference type="InterPro" id="IPR018162">
    <property type="entry name" value="Ala-tRNA-ligase_IIc_anticod-bd"/>
</dbReference>
<dbReference type="SUPFAM" id="SSF55681">
    <property type="entry name" value="Class II aaRS and biotin synthetases"/>
    <property type="match status" value="1"/>
</dbReference>
<dbReference type="Gene3D" id="2.40.30.130">
    <property type="match status" value="1"/>
</dbReference>
<comment type="caution">
    <text evidence="14">The sequence shown here is derived from an EMBL/GenBank/DDBJ whole genome shotgun (WGS) entry which is preliminary data.</text>
</comment>
<feature type="coiled-coil region" evidence="12">
    <location>
        <begin position="732"/>
        <end position="759"/>
    </location>
</feature>
<feature type="domain" description="Alanyl-transfer RNA synthetases family profile" evidence="13">
    <location>
        <begin position="1"/>
        <end position="709"/>
    </location>
</feature>
<dbReference type="InterPro" id="IPR009000">
    <property type="entry name" value="Transl_B-barrel_sf"/>
</dbReference>
<feature type="binding site" evidence="11">
    <location>
        <position position="666"/>
    </location>
    <ligand>
        <name>Zn(2+)</name>
        <dbReference type="ChEBI" id="CHEBI:29105"/>
    </ligand>
</feature>
<evidence type="ECO:0000256" key="8">
    <source>
        <dbReference type="ARBA" id="ARBA00023146"/>
    </source>
</evidence>
<keyword evidence="3 11" id="KW-0436">Ligase</keyword>
<evidence type="ECO:0000256" key="5">
    <source>
        <dbReference type="ARBA" id="ARBA00022840"/>
    </source>
</evidence>
<evidence type="ECO:0000256" key="1">
    <source>
        <dbReference type="ARBA" id="ARBA00008226"/>
    </source>
</evidence>
<evidence type="ECO:0000313" key="14">
    <source>
        <dbReference type="EMBL" id="MFC4766850.1"/>
    </source>
</evidence>
<organism evidence="14 15">
    <name type="scientific">Effusibacillus consociatus</name>
    <dbReference type="NCBI Taxonomy" id="1117041"/>
    <lineage>
        <taxon>Bacteria</taxon>
        <taxon>Bacillati</taxon>
        <taxon>Bacillota</taxon>
        <taxon>Bacilli</taxon>
        <taxon>Bacillales</taxon>
        <taxon>Alicyclobacillaceae</taxon>
        <taxon>Effusibacillus</taxon>
    </lineage>
</organism>
<dbReference type="SMART" id="SM00863">
    <property type="entry name" value="tRNA_SAD"/>
    <property type="match status" value="1"/>
</dbReference>
<dbReference type="InterPro" id="IPR050058">
    <property type="entry name" value="Ala-tRNA_ligase"/>
</dbReference>
<protein>
    <recommendedName>
        <fullName evidence="11">Alanine--tRNA ligase</fullName>
        <ecNumber evidence="11">6.1.1.7</ecNumber>
    </recommendedName>
    <alternativeName>
        <fullName evidence="11">Alanyl-tRNA synthetase</fullName>
        <shortName evidence="11">AlaRS</shortName>
    </alternativeName>
</protein>
<dbReference type="SUPFAM" id="SSF101353">
    <property type="entry name" value="Putative anticodon-binding domain of alanyl-tRNA synthetase (AlaRS)"/>
    <property type="match status" value="1"/>
</dbReference>
<dbReference type="Pfam" id="PF01411">
    <property type="entry name" value="tRNA-synt_2c"/>
    <property type="match status" value="1"/>
</dbReference>
<dbReference type="InterPro" id="IPR018163">
    <property type="entry name" value="Thr/Ala-tRNA-synth_IIc_edit"/>
</dbReference>
<dbReference type="SUPFAM" id="SSF55186">
    <property type="entry name" value="ThrRS/AlaRS common domain"/>
    <property type="match status" value="1"/>
</dbReference>
<evidence type="ECO:0000256" key="6">
    <source>
        <dbReference type="ARBA" id="ARBA00022884"/>
    </source>
</evidence>
<dbReference type="InterPro" id="IPR018164">
    <property type="entry name" value="Ala-tRNA-synth_IIc_N"/>
</dbReference>
<comment type="similarity">
    <text evidence="1 11">Belongs to the class-II aminoacyl-tRNA synthetase family.</text>
</comment>
<keyword evidence="8 11" id="KW-0030">Aminoacyl-tRNA synthetase</keyword>
<keyword evidence="11" id="KW-0963">Cytoplasm</keyword>
<dbReference type="Pfam" id="PF07973">
    <property type="entry name" value="tRNA_SAD"/>
    <property type="match status" value="1"/>
</dbReference>
<keyword evidence="2 11" id="KW-0820">tRNA-binding</keyword>
<dbReference type="InterPro" id="IPR012947">
    <property type="entry name" value="tRNA_SAD"/>
</dbReference>
<comment type="function">
    <text evidence="9 11">Catalyzes the attachment of alanine to tRNA(Ala) in a two-step reaction: alanine is first activated by ATP to form Ala-AMP and then transferred to the acceptor end of tRNA(Ala). Also edits incorrectly charged Ser-tRNA(Ala) and Gly-tRNA(Ala) via its editing domain.</text>
</comment>